<sequence>DKWSPNQPPHCRLRDTSPYTLTVDSQRRYGRHRGLGDVVQALVGLHKFSVSPVREALQEISRHLPDGERSQMLDAIQKISKESRRAGAARRAAIKQHVTSSGDRSRGTPSQAYRANSELTGSSEERRSSSERRRLDRLQVGADTLLGTCRAARSQHRSTVLGGGASAYNGAMFLDPPVGRGMTLTSPYGGLMFPCDVGLLQLTEDRQLRLASPDEIMGSQIQDLCYDGTPVGRKREIVT</sequence>
<evidence type="ECO:0000313" key="3">
    <source>
        <dbReference type="Proteomes" id="UP001153148"/>
    </source>
</evidence>
<feature type="non-terminal residue" evidence="2">
    <location>
        <position position="239"/>
    </location>
</feature>
<comment type="caution">
    <text evidence="2">The sequence shown here is derived from an EMBL/GenBank/DDBJ whole genome shotgun (WGS) entry which is preliminary data.</text>
</comment>
<protein>
    <submittedName>
        <fullName evidence="2">Uncharacterized protein</fullName>
    </submittedName>
</protein>
<evidence type="ECO:0000313" key="2">
    <source>
        <dbReference type="EMBL" id="CAG2068446.1"/>
    </source>
</evidence>
<proteinExistence type="predicted"/>
<organism evidence="2 3">
    <name type="scientific">Timema podura</name>
    <name type="common">Walking stick</name>
    <dbReference type="NCBI Taxonomy" id="61482"/>
    <lineage>
        <taxon>Eukaryota</taxon>
        <taxon>Metazoa</taxon>
        <taxon>Ecdysozoa</taxon>
        <taxon>Arthropoda</taxon>
        <taxon>Hexapoda</taxon>
        <taxon>Insecta</taxon>
        <taxon>Pterygota</taxon>
        <taxon>Neoptera</taxon>
        <taxon>Polyneoptera</taxon>
        <taxon>Phasmatodea</taxon>
        <taxon>Timematodea</taxon>
        <taxon>Timematoidea</taxon>
        <taxon>Timematidae</taxon>
        <taxon>Timema</taxon>
    </lineage>
</organism>
<dbReference type="EMBL" id="CAJPIN010090680">
    <property type="protein sequence ID" value="CAG2068446.1"/>
    <property type="molecule type" value="Genomic_DNA"/>
</dbReference>
<feature type="non-terminal residue" evidence="2">
    <location>
        <position position="1"/>
    </location>
</feature>
<reference evidence="2" key="1">
    <citation type="submission" date="2021-03" db="EMBL/GenBank/DDBJ databases">
        <authorList>
            <person name="Tran Van P."/>
        </authorList>
    </citation>
    <scope>NUCLEOTIDE SEQUENCE</scope>
</reference>
<evidence type="ECO:0000256" key="1">
    <source>
        <dbReference type="SAM" id="MobiDB-lite"/>
    </source>
</evidence>
<gene>
    <name evidence="2" type="ORF">TPAB3V08_LOCUS15389</name>
</gene>
<feature type="compositionally biased region" description="Polar residues" evidence="1">
    <location>
        <begin position="97"/>
        <end position="121"/>
    </location>
</feature>
<feature type="region of interest" description="Disordered" evidence="1">
    <location>
        <begin position="84"/>
        <end position="136"/>
    </location>
</feature>
<dbReference type="Proteomes" id="UP001153148">
    <property type="component" value="Unassembled WGS sequence"/>
</dbReference>
<feature type="compositionally biased region" description="Basic and acidic residues" evidence="1">
    <location>
        <begin position="123"/>
        <end position="136"/>
    </location>
</feature>
<keyword evidence="3" id="KW-1185">Reference proteome</keyword>
<accession>A0ABN7PSQ1</accession>
<name>A0ABN7PSQ1_TIMPD</name>